<dbReference type="GO" id="GO:0006816">
    <property type="term" value="P:calcium ion transport"/>
    <property type="evidence" value="ECO:0007669"/>
    <property type="project" value="UniProtKB-KW"/>
</dbReference>
<protein>
    <submittedName>
        <fullName evidence="18">Stromal interaction molecule 1 isoform 8</fullName>
    </submittedName>
</protein>
<comment type="caution">
    <text evidence="18">The sequence shown here is derived from an EMBL/GenBank/DDBJ whole genome shotgun (WGS) entry which is preliminary data.</text>
</comment>
<dbReference type="GO" id="GO:0016020">
    <property type="term" value="C:membrane"/>
    <property type="evidence" value="ECO:0007669"/>
    <property type="project" value="UniProtKB-SubCell"/>
</dbReference>
<keyword evidence="19" id="KW-1185">Reference proteome</keyword>
<dbReference type="FunFam" id="1.10.238.180:FF:000001">
    <property type="entry name" value="Stromal interaction molecule 1"/>
    <property type="match status" value="1"/>
</dbReference>
<evidence type="ECO:0000256" key="7">
    <source>
        <dbReference type="ARBA" id="ARBA00022837"/>
    </source>
</evidence>
<keyword evidence="3" id="KW-0109">Calcium transport</keyword>
<dbReference type="FunFam" id="1.10.287.3550:FF:000001">
    <property type="entry name" value="Stromal interaction molecule 1"/>
    <property type="match status" value="1"/>
</dbReference>
<dbReference type="Gene3D" id="1.10.238.180">
    <property type="match status" value="1"/>
</dbReference>
<feature type="coiled-coil region" evidence="12">
    <location>
        <begin position="180"/>
        <end position="270"/>
    </location>
</feature>
<evidence type="ECO:0000256" key="6">
    <source>
        <dbReference type="ARBA" id="ARBA00022729"/>
    </source>
</evidence>
<gene>
    <name evidence="18" type="ORF">WCI35_003298</name>
</gene>
<evidence type="ECO:0000256" key="13">
    <source>
        <dbReference type="SAM" id="MobiDB-lite"/>
    </source>
</evidence>
<feature type="compositionally biased region" description="Basic residues" evidence="13">
    <location>
        <begin position="599"/>
        <end position="614"/>
    </location>
</feature>
<evidence type="ECO:0000259" key="16">
    <source>
        <dbReference type="Pfam" id="PF16533"/>
    </source>
</evidence>
<comment type="subcellular location">
    <subcellularLocation>
        <location evidence="1">Membrane</location>
        <topology evidence="1">Single-pass type I membrane protein</topology>
    </subcellularLocation>
</comment>
<keyword evidence="6 15" id="KW-0732">Signal</keyword>
<evidence type="ECO:0000256" key="2">
    <source>
        <dbReference type="ARBA" id="ARBA00022448"/>
    </source>
</evidence>
<evidence type="ECO:0000256" key="1">
    <source>
        <dbReference type="ARBA" id="ARBA00004479"/>
    </source>
</evidence>
<dbReference type="InterPro" id="IPR037608">
    <property type="entry name" value="STIM1/2"/>
</dbReference>
<keyword evidence="2" id="KW-0813">Transport</keyword>
<evidence type="ECO:0000256" key="14">
    <source>
        <dbReference type="SAM" id="Phobius"/>
    </source>
</evidence>
<evidence type="ECO:0000256" key="9">
    <source>
        <dbReference type="ARBA" id="ARBA00023054"/>
    </source>
</evidence>
<dbReference type="FunFam" id="1.20.5.340:FF:000011">
    <property type="entry name" value="Stromal interaction molecule 1"/>
    <property type="match status" value="1"/>
</dbReference>
<dbReference type="CDD" id="cd11722">
    <property type="entry name" value="SOAR"/>
    <property type="match status" value="1"/>
</dbReference>
<keyword evidence="11 14" id="KW-0472">Membrane</keyword>
<dbReference type="Gene3D" id="1.10.287.3550">
    <property type="match status" value="1"/>
</dbReference>
<keyword evidence="9 12" id="KW-0175">Coiled coil</keyword>
<dbReference type="InterPro" id="IPR057835">
    <property type="entry name" value="EF-hand_STIM1/2"/>
</dbReference>
<feature type="compositionally biased region" description="Low complexity" evidence="13">
    <location>
        <begin position="538"/>
        <end position="549"/>
    </location>
</feature>
<evidence type="ECO:0000256" key="11">
    <source>
        <dbReference type="ARBA" id="ARBA00023136"/>
    </source>
</evidence>
<feature type="compositionally biased region" description="Acidic residues" evidence="13">
    <location>
        <begin position="584"/>
        <end position="595"/>
    </location>
</feature>
<evidence type="ECO:0000256" key="5">
    <source>
        <dbReference type="ARBA" id="ARBA00022723"/>
    </source>
</evidence>
<proteinExistence type="predicted"/>
<evidence type="ECO:0000256" key="8">
    <source>
        <dbReference type="ARBA" id="ARBA00022989"/>
    </source>
</evidence>
<evidence type="ECO:0000256" key="10">
    <source>
        <dbReference type="ARBA" id="ARBA00023065"/>
    </source>
</evidence>
<keyword evidence="8 14" id="KW-1133">Transmembrane helix</keyword>
<dbReference type="Proteomes" id="UP001610411">
    <property type="component" value="Unassembled WGS sequence"/>
</dbReference>
<keyword evidence="4 14" id="KW-0812">Transmembrane</keyword>
<sequence>MDMCARLALWLLWGLLLHQGQSLSHSHSEKATGASSTGASSGANSEESTAAEFCRIDKPLCHSEDEKLSFEAVRNIHKLMDDDANGDVDVEESDEFLREDLNYHDPTVKHSTFHGEDKLISVEDLWKAWKSSEVTRHNHLKDFMLVVSIVIGVGGCWFAYIQNRYSKEHMKKMMKDLEGLHRAEQSLHDLQERLHKAQEEHRTVEVEKVHLEKKLRDEIRLAKQEAQRLRELREGTENERSRQKYAEEELEQVREALRKAEKELESHSSWYAPEALQKWLQLTHEVEVQYYNIKKQNAEKQLLVAKEGAEKIKKKRNTLFGTFHVAHSSSLDDVDHKILTAKQALSEVTAALRERLHRWQQIEILCGFQIVNNPGIHSLVAALNIDPSWMGSTRPNPSHFIMTDDVDDMDEEIVSPLSMQSPSLQSSVRQRLTEPQHGLGSQRDLTHSDSESSLHMSDRQRMTPKPPQMGRAADEALNAMTSNGSHRLIEGVHPGSLVEKLPDSPALAKKAILALNHGLDKAHSLMELSPSAPPGGSPPLDSSRSHSPSSPDPDTPSPIGDSRALQASRNTRIPHLAGKKAVAEEDNGSIGEETDSSPGRKKFPLKIFKKPLKK</sequence>
<keyword evidence="10" id="KW-0406">Ion transport</keyword>
<dbReference type="AlphaFoldDB" id="A0ABD2FDI7"/>
<reference evidence="18 19" key="1">
    <citation type="journal article" date="2024" name="G3 (Bethesda)">
        <title>A hybrid genome assembly of the endangered aye-aye (Daubentonia madagascariensis).</title>
        <authorList>
            <person name="Versoza C.J."/>
            <person name="Pfeifer S.P."/>
        </authorList>
    </citation>
    <scope>NUCLEOTIDE SEQUENCE [LARGE SCALE GENOMIC DNA]</scope>
    <source>
        <strain evidence="18">6821</strain>
    </source>
</reference>
<keyword evidence="5" id="KW-0479">Metal-binding</keyword>
<dbReference type="GO" id="GO:0046872">
    <property type="term" value="F:metal ion binding"/>
    <property type="evidence" value="ECO:0007669"/>
    <property type="project" value="UniProtKB-KW"/>
</dbReference>
<feature type="chain" id="PRO_5044796714" evidence="15">
    <location>
        <begin position="23"/>
        <end position="614"/>
    </location>
</feature>
<feature type="compositionally biased region" description="Low complexity" evidence="13">
    <location>
        <begin position="419"/>
        <end position="428"/>
    </location>
</feature>
<evidence type="ECO:0000256" key="15">
    <source>
        <dbReference type="SAM" id="SignalP"/>
    </source>
</evidence>
<evidence type="ECO:0000259" key="17">
    <source>
        <dbReference type="Pfam" id="PF25578"/>
    </source>
</evidence>
<organism evidence="18 19">
    <name type="scientific">Daubentonia madagascariensis</name>
    <name type="common">Aye-aye</name>
    <name type="synonym">Sciurus madagascariensis</name>
    <dbReference type="NCBI Taxonomy" id="31869"/>
    <lineage>
        <taxon>Eukaryota</taxon>
        <taxon>Metazoa</taxon>
        <taxon>Chordata</taxon>
        <taxon>Craniata</taxon>
        <taxon>Vertebrata</taxon>
        <taxon>Euteleostomi</taxon>
        <taxon>Mammalia</taxon>
        <taxon>Eutheria</taxon>
        <taxon>Euarchontoglires</taxon>
        <taxon>Primates</taxon>
        <taxon>Strepsirrhini</taxon>
        <taxon>Chiromyiformes</taxon>
        <taxon>Daubentoniidae</taxon>
        <taxon>Daubentonia</taxon>
    </lineage>
</organism>
<evidence type="ECO:0000256" key="4">
    <source>
        <dbReference type="ARBA" id="ARBA00022692"/>
    </source>
</evidence>
<dbReference type="PANTHER" id="PTHR15136:SF9">
    <property type="entry name" value="STROMAL INTERACTION MOLECULE 1"/>
    <property type="match status" value="1"/>
</dbReference>
<dbReference type="Pfam" id="PF16533">
    <property type="entry name" value="SOAR"/>
    <property type="match status" value="1"/>
</dbReference>
<keyword evidence="7" id="KW-0106">Calcium</keyword>
<accession>A0ABD2FDI7</accession>
<dbReference type="EMBL" id="JBFSEQ010000001">
    <property type="protein sequence ID" value="KAL2806682.1"/>
    <property type="molecule type" value="Genomic_DNA"/>
</dbReference>
<feature type="transmembrane region" description="Helical" evidence="14">
    <location>
        <begin position="143"/>
        <end position="161"/>
    </location>
</feature>
<feature type="domain" description="STIM1/2 EF-hand" evidence="17">
    <location>
        <begin position="52"/>
        <end position="130"/>
    </location>
</feature>
<evidence type="ECO:0000313" key="19">
    <source>
        <dbReference type="Proteomes" id="UP001610411"/>
    </source>
</evidence>
<feature type="domain" description="STIM1/2 Orai1-activating region" evidence="16">
    <location>
        <begin position="270"/>
        <end position="370"/>
    </location>
</feature>
<feature type="region of interest" description="Disordered" evidence="13">
    <location>
        <begin position="525"/>
        <end position="614"/>
    </location>
</feature>
<feature type="compositionally biased region" description="Basic and acidic residues" evidence="13">
    <location>
        <begin position="444"/>
        <end position="461"/>
    </location>
</feature>
<evidence type="ECO:0000256" key="3">
    <source>
        <dbReference type="ARBA" id="ARBA00022568"/>
    </source>
</evidence>
<dbReference type="PANTHER" id="PTHR15136">
    <property type="entry name" value="STROMAL INTERACTION MOLECULE HOMOLOG"/>
    <property type="match status" value="1"/>
</dbReference>
<dbReference type="Pfam" id="PF25578">
    <property type="entry name" value="EF-hand_STIM1"/>
    <property type="match status" value="1"/>
</dbReference>
<name>A0ABD2FDI7_DAUMA</name>
<evidence type="ECO:0000256" key="12">
    <source>
        <dbReference type="SAM" id="Coils"/>
    </source>
</evidence>
<feature type="region of interest" description="Disordered" evidence="13">
    <location>
        <begin position="419"/>
        <end position="471"/>
    </location>
</feature>
<evidence type="ECO:0000313" key="18">
    <source>
        <dbReference type="EMBL" id="KAL2806682.1"/>
    </source>
</evidence>
<feature type="signal peptide" evidence="15">
    <location>
        <begin position="1"/>
        <end position="22"/>
    </location>
</feature>
<dbReference type="Gene3D" id="1.20.5.340">
    <property type="match status" value="1"/>
</dbReference>
<dbReference type="GO" id="GO:0051049">
    <property type="term" value="P:regulation of transport"/>
    <property type="evidence" value="ECO:0007669"/>
    <property type="project" value="UniProtKB-ARBA"/>
</dbReference>
<dbReference type="InterPro" id="IPR032393">
    <property type="entry name" value="SOAR_STIM1/2"/>
</dbReference>